<sequence length="91" mass="9870">MCFGSRRCAGASRCWQKRRYSVVRPGVASDVRDIFAGPHVKEVASGTIAQSFFVLIPSPDSRVVPLTLSFIASAGQFSSIFPTPRFGVGYN</sequence>
<reference evidence="2" key="1">
    <citation type="journal article" date="2013" name="Proc. Natl. Acad. Sci. U.S.A.">
        <title>Genome structure and metabolic features in the red seaweed Chondrus crispus shed light on evolution of the Archaeplastida.</title>
        <authorList>
            <person name="Collen J."/>
            <person name="Porcel B."/>
            <person name="Carre W."/>
            <person name="Ball S.G."/>
            <person name="Chaparro C."/>
            <person name="Tonon T."/>
            <person name="Barbeyron T."/>
            <person name="Michel G."/>
            <person name="Noel B."/>
            <person name="Valentin K."/>
            <person name="Elias M."/>
            <person name="Artiguenave F."/>
            <person name="Arun A."/>
            <person name="Aury J.M."/>
            <person name="Barbosa-Neto J.F."/>
            <person name="Bothwell J.H."/>
            <person name="Bouget F.Y."/>
            <person name="Brillet L."/>
            <person name="Cabello-Hurtado F."/>
            <person name="Capella-Gutierrez S."/>
            <person name="Charrier B."/>
            <person name="Cladiere L."/>
            <person name="Cock J.M."/>
            <person name="Coelho S.M."/>
            <person name="Colleoni C."/>
            <person name="Czjzek M."/>
            <person name="Da Silva C."/>
            <person name="Delage L."/>
            <person name="Denoeud F."/>
            <person name="Deschamps P."/>
            <person name="Dittami S.M."/>
            <person name="Gabaldon T."/>
            <person name="Gachon C.M."/>
            <person name="Groisillier A."/>
            <person name="Herve C."/>
            <person name="Jabbari K."/>
            <person name="Katinka M."/>
            <person name="Kloareg B."/>
            <person name="Kowalczyk N."/>
            <person name="Labadie K."/>
            <person name="Leblanc C."/>
            <person name="Lopez P.J."/>
            <person name="McLachlan D.H."/>
            <person name="Meslet-Cladiere L."/>
            <person name="Moustafa A."/>
            <person name="Nehr Z."/>
            <person name="Nyvall Collen P."/>
            <person name="Panaud O."/>
            <person name="Partensky F."/>
            <person name="Poulain J."/>
            <person name="Rensing S.A."/>
            <person name="Rousvoal S."/>
            <person name="Samson G."/>
            <person name="Symeonidi A."/>
            <person name="Weissenbach J."/>
            <person name="Zambounis A."/>
            <person name="Wincker P."/>
            <person name="Boyen C."/>
        </authorList>
    </citation>
    <scope>NUCLEOTIDE SEQUENCE [LARGE SCALE GENOMIC DNA]</scope>
    <source>
        <strain evidence="2">cv. Stackhouse</strain>
    </source>
</reference>
<dbReference type="Proteomes" id="UP000012073">
    <property type="component" value="Unassembled WGS sequence"/>
</dbReference>
<dbReference type="RefSeq" id="XP_005718791.1">
    <property type="nucleotide sequence ID" value="XM_005718734.1"/>
</dbReference>
<proteinExistence type="predicted"/>
<organism evidence="1 2">
    <name type="scientific">Chondrus crispus</name>
    <name type="common">Carrageen Irish moss</name>
    <name type="synonym">Polymorpha crispa</name>
    <dbReference type="NCBI Taxonomy" id="2769"/>
    <lineage>
        <taxon>Eukaryota</taxon>
        <taxon>Rhodophyta</taxon>
        <taxon>Florideophyceae</taxon>
        <taxon>Rhodymeniophycidae</taxon>
        <taxon>Gigartinales</taxon>
        <taxon>Gigartinaceae</taxon>
        <taxon>Chondrus</taxon>
    </lineage>
</organism>
<gene>
    <name evidence="1" type="ORF">CHC_T00006376001</name>
</gene>
<evidence type="ECO:0000313" key="2">
    <source>
        <dbReference type="Proteomes" id="UP000012073"/>
    </source>
</evidence>
<protein>
    <submittedName>
        <fullName evidence="1">Uncharacterized protein</fullName>
    </submittedName>
</protein>
<keyword evidence="2" id="KW-1185">Reference proteome</keyword>
<evidence type="ECO:0000313" key="1">
    <source>
        <dbReference type="EMBL" id="CDF38886.1"/>
    </source>
</evidence>
<dbReference type="AlphaFoldDB" id="R7QN26"/>
<dbReference type="EMBL" id="HG001975">
    <property type="protein sequence ID" value="CDF38886.1"/>
    <property type="molecule type" value="Genomic_DNA"/>
</dbReference>
<dbReference type="GeneID" id="17326506"/>
<dbReference type="KEGG" id="ccp:CHC_T00006376001"/>
<dbReference type="Gramene" id="CDF38886">
    <property type="protein sequence ID" value="CDF38886"/>
    <property type="gene ID" value="CHC_T00006376001"/>
</dbReference>
<accession>R7QN26</accession>
<name>R7QN26_CHOCR</name>